<dbReference type="EMBL" id="VWNA01000001">
    <property type="protein sequence ID" value="MQT13990.1"/>
    <property type="molecule type" value="Genomic_DNA"/>
</dbReference>
<feature type="transmembrane region" description="Helical" evidence="1">
    <location>
        <begin position="162"/>
        <end position="183"/>
    </location>
</feature>
<evidence type="ECO:0000256" key="2">
    <source>
        <dbReference type="SAM" id="SignalP"/>
    </source>
</evidence>
<evidence type="ECO:0008006" key="5">
    <source>
        <dbReference type="Google" id="ProtNLM"/>
    </source>
</evidence>
<name>A0A6A7Y4D2_9HYPH</name>
<organism evidence="3 4">
    <name type="scientific">Segnochrobactrum spirostomi</name>
    <dbReference type="NCBI Taxonomy" id="2608987"/>
    <lineage>
        <taxon>Bacteria</taxon>
        <taxon>Pseudomonadati</taxon>
        <taxon>Pseudomonadota</taxon>
        <taxon>Alphaproteobacteria</taxon>
        <taxon>Hyphomicrobiales</taxon>
        <taxon>Segnochrobactraceae</taxon>
        <taxon>Segnochrobactrum</taxon>
    </lineage>
</organism>
<feature type="transmembrane region" description="Helical" evidence="1">
    <location>
        <begin position="195"/>
        <end position="215"/>
    </location>
</feature>
<dbReference type="RefSeq" id="WP_153483795.1">
    <property type="nucleotide sequence ID" value="NZ_VWNA01000001.1"/>
</dbReference>
<gene>
    <name evidence="3" type="ORF">F0357_15340</name>
</gene>
<accession>A0A6A7Y4D2</accession>
<keyword evidence="1" id="KW-0812">Transmembrane</keyword>
<proteinExistence type="predicted"/>
<feature type="transmembrane region" description="Helical" evidence="1">
    <location>
        <begin position="109"/>
        <end position="128"/>
    </location>
</feature>
<dbReference type="AlphaFoldDB" id="A0A6A7Y4D2"/>
<keyword evidence="1" id="KW-0472">Membrane</keyword>
<dbReference type="Proteomes" id="UP000332515">
    <property type="component" value="Unassembled WGS sequence"/>
</dbReference>
<evidence type="ECO:0000256" key="1">
    <source>
        <dbReference type="SAM" id="Phobius"/>
    </source>
</evidence>
<reference evidence="3 4" key="1">
    <citation type="submission" date="2019-09" db="EMBL/GenBank/DDBJ databases">
        <title>Segnochrobactrum spirostomi gen. nov., sp. nov., isolated from the ciliate Spirostomum cf. yagiui and description of a novel family, Segnochrobactraceae fam. nov. within the order Rhizobiales of the class Alphaproteobacteria.</title>
        <authorList>
            <person name="Akter S."/>
            <person name="Shazib S.U.A."/>
            <person name="Shin M.K."/>
        </authorList>
    </citation>
    <scope>NUCLEOTIDE SEQUENCE [LARGE SCALE GENOMIC DNA]</scope>
    <source>
        <strain evidence="3 4">Sp-1</strain>
    </source>
</reference>
<feature type="signal peptide" evidence="2">
    <location>
        <begin position="1"/>
        <end position="34"/>
    </location>
</feature>
<evidence type="ECO:0000313" key="4">
    <source>
        <dbReference type="Proteomes" id="UP000332515"/>
    </source>
</evidence>
<protein>
    <recommendedName>
        <fullName evidence="5">Mechanosensitive ion channel family protein</fullName>
    </recommendedName>
</protein>
<keyword evidence="1" id="KW-1133">Transmembrane helix</keyword>
<sequence>MTVHLKRLSAWAFAVIIGALTAAWLAAAPIPASAAEPAKPAAASTSSTPAPASLGKDISADVHLEEMELADIAAELGVRFRAAMASLPQLPGEFSNAVAREVPGDGDGWLGRAALSAVLAIAIGYAAARLFEHYVQKAAKPAPQTAEGFDTNTRIAFLLRRLLVWVIGSAILVGVGFLVLELLDKGVPIERRTALIPLVCVGIARSLLSVFRTLFTPALPQYRLVHVDTQQARGFTATSRSSSSPRLRSRASIGGSRFFRFRPRIGASSRSRCRSCSSF</sequence>
<evidence type="ECO:0000313" key="3">
    <source>
        <dbReference type="EMBL" id="MQT13990.1"/>
    </source>
</evidence>
<keyword evidence="2" id="KW-0732">Signal</keyword>
<comment type="caution">
    <text evidence="3">The sequence shown here is derived from an EMBL/GenBank/DDBJ whole genome shotgun (WGS) entry which is preliminary data.</text>
</comment>
<keyword evidence="4" id="KW-1185">Reference proteome</keyword>
<feature type="chain" id="PRO_5025664659" description="Mechanosensitive ion channel family protein" evidence="2">
    <location>
        <begin position="35"/>
        <end position="279"/>
    </location>
</feature>